<dbReference type="InterPro" id="IPR036259">
    <property type="entry name" value="MFS_trans_sf"/>
</dbReference>
<feature type="transmembrane region" description="Helical" evidence="5">
    <location>
        <begin position="366"/>
        <end position="384"/>
    </location>
</feature>
<dbReference type="PANTHER" id="PTHR23521">
    <property type="entry name" value="TRANSPORTER MFS SUPERFAMILY"/>
    <property type="match status" value="1"/>
</dbReference>
<feature type="region of interest" description="Disordered" evidence="4">
    <location>
        <begin position="419"/>
        <end position="447"/>
    </location>
</feature>
<sequence>MLRRIDSEFSIVWQQLRSFGALLLGTFLMMVGTGLGNVLVPLRASAEGWSSTAIAWIGTAYAVAFTAGCILTPLFVRRVGHIRVFAVLQTVLAASLLLLALVPHPVAWALFRALGGVTLVGGYMVIESWLNERVDNANRGTVFAAYMIVSMTGVAVGQFILPLGNIMTGTLFMVGALAFGAALLPVALSVAPSPQPLTQVTINARSLFRKSPAAVVGSFLAGVIFGNWSYFGPLYGQAAGLTEIGIATMLTAAMIGGVVFQFPFGWLSDRVDRRYVMALAGALGAVISTCMVMIAPTDPAAIIVGVFALGSVLFTIYALNVAHANDQANADEFLQVSGGLLIVYGIGNVVGPQLGGRLMDSLGLDGFFVAMGSVYAVYGLYALWRSMRSRALAPSERDDFRVMPPLPAPTPESLALDVRTTDATPNPVLTDPYHSDDTAIDKGTEVG</sequence>
<feature type="transmembrane region" description="Helical" evidence="5">
    <location>
        <begin position="244"/>
        <end position="264"/>
    </location>
</feature>
<feature type="transmembrane region" description="Helical" evidence="5">
    <location>
        <begin position="301"/>
        <end position="321"/>
    </location>
</feature>
<evidence type="ECO:0000256" key="5">
    <source>
        <dbReference type="SAM" id="Phobius"/>
    </source>
</evidence>
<evidence type="ECO:0000256" key="2">
    <source>
        <dbReference type="ARBA" id="ARBA00022989"/>
    </source>
</evidence>
<reference evidence="7 8" key="1">
    <citation type="submission" date="2024-01" db="EMBL/GenBank/DDBJ databases">
        <title>New evidence supports the origin of RcGTA from prophage.</title>
        <authorList>
            <person name="Xu Y."/>
            <person name="Liu B."/>
            <person name="Chen F."/>
        </authorList>
    </citation>
    <scope>NUCLEOTIDE SEQUENCE [LARGE SCALE GENOMIC DNA]</scope>
    <source>
        <strain evidence="7 8">CBW1107-2</strain>
    </source>
</reference>
<gene>
    <name evidence="7" type="ORF">V1479_23750</name>
</gene>
<feature type="transmembrane region" description="Helical" evidence="5">
    <location>
        <begin position="21"/>
        <end position="42"/>
    </location>
</feature>
<dbReference type="Proteomes" id="UP001559025">
    <property type="component" value="Unassembled WGS sequence"/>
</dbReference>
<evidence type="ECO:0000256" key="3">
    <source>
        <dbReference type="ARBA" id="ARBA00023136"/>
    </source>
</evidence>
<evidence type="ECO:0000256" key="1">
    <source>
        <dbReference type="ARBA" id="ARBA00022692"/>
    </source>
</evidence>
<dbReference type="InterPro" id="IPR047200">
    <property type="entry name" value="MFS_YcaD-like"/>
</dbReference>
<feature type="domain" description="Major facilitator superfamily (MFS) profile" evidence="6">
    <location>
        <begin position="18"/>
        <end position="390"/>
    </location>
</feature>
<dbReference type="Pfam" id="PF07690">
    <property type="entry name" value="MFS_1"/>
    <property type="match status" value="1"/>
</dbReference>
<dbReference type="Gene3D" id="1.20.1250.20">
    <property type="entry name" value="MFS general substrate transporter like domains"/>
    <property type="match status" value="2"/>
</dbReference>
<evidence type="ECO:0000256" key="4">
    <source>
        <dbReference type="SAM" id="MobiDB-lite"/>
    </source>
</evidence>
<feature type="transmembrane region" description="Helical" evidence="5">
    <location>
        <begin position="276"/>
        <end position="295"/>
    </location>
</feature>
<dbReference type="PANTHER" id="PTHR23521:SF3">
    <property type="entry name" value="MFS TRANSPORTER"/>
    <property type="match status" value="1"/>
</dbReference>
<feature type="transmembrane region" description="Helical" evidence="5">
    <location>
        <begin position="142"/>
        <end position="160"/>
    </location>
</feature>
<protein>
    <submittedName>
        <fullName evidence="7">MFS transporter</fullName>
    </submittedName>
</protein>
<evidence type="ECO:0000313" key="8">
    <source>
        <dbReference type="Proteomes" id="UP001559025"/>
    </source>
</evidence>
<keyword evidence="2 5" id="KW-1133">Transmembrane helix</keyword>
<feature type="transmembrane region" description="Helical" evidence="5">
    <location>
        <begin position="108"/>
        <end position="130"/>
    </location>
</feature>
<feature type="transmembrane region" description="Helical" evidence="5">
    <location>
        <begin position="333"/>
        <end position="354"/>
    </location>
</feature>
<dbReference type="EMBL" id="JAZHFV010000012">
    <property type="protein sequence ID" value="MEX4010337.1"/>
    <property type="molecule type" value="Genomic_DNA"/>
</dbReference>
<feature type="transmembrane region" description="Helical" evidence="5">
    <location>
        <begin position="212"/>
        <end position="232"/>
    </location>
</feature>
<feature type="transmembrane region" description="Helical" evidence="5">
    <location>
        <begin position="54"/>
        <end position="75"/>
    </location>
</feature>
<dbReference type="PROSITE" id="PS50850">
    <property type="entry name" value="MFS"/>
    <property type="match status" value="1"/>
</dbReference>
<keyword evidence="3 5" id="KW-0472">Membrane</keyword>
<name>A0ABV3X059_9HYPH</name>
<keyword evidence="8" id="KW-1185">Reference proteome</keyword>
<dbReference type="InterPro" id="IPR020846">
    <property type="entry name" value="MFS_dom"/>
</dbReference>
<feature type="transmembrane region" description="Helical" evidence="5">
    <location>
        <begin position="166"/>
        <end position="191"/>
    </location>
</feature>
<keyword evidence="1 5" id="KW-0812">Transmembrane</keyword>
<organism evidence="7 8">
    <name type="scientific">Neoaquamicrobium sediminum</name>
    <dbReference type="NCBI Taxonomy" id="1849104"/>
    <lineage>
        <taxon>Bacteria</taxon>
        <taxon>Pseudomonadati</taxon>
        <taxon>Pseudomonadota</taxon>
        <taxon>Alphaproteobacteria</taxon>
        <taxon>Hyphomicrobiales</taxon>
        <taxon>Phyllobacteriaceae</taxon>
        <taxon>Neoaquamicrobium</taxon>
    </lineage>
</organism>
<comment type="caution">
    <text evidence="7">The sequence shown here is derived from an EMBL/GenBank/DDBJ whole genome shotgun (WGS) entry which is preliminary data.</text>
</comment>
<evidence type="ECO:0000313" key="7">
    <source>
        <dbReference type="EMBL" id="MEX4010337.1"/>
    </source>
</evidence>
<proteinExistence type="predicted"/>
<accession>A0ABV3X059</accession>
<dbReference type="SUPFAM" id="SSF103473">
    <property type="entry name" value="MFS general substrate transporter"/>
    <property type="match status" value="1"/>
</dbReference>
<evidence type="ECO:0000259" key="6">
    <source>
        <dbReference type="PROSITE" id="PS50850"/>
    </source>
</evidence>
<feature type="compositionally biased region" description="Basic and acidic residues" evidence="4">
    <location>
        <begin position="433"/>
        <end position="447"/>
    </location>
</feature>
<dbReference type="InterPro" id="IPR011701">
    <property type="entry name" value="MFS"/>
</dbReference>
<feature type="transmembrane region" description="Helical" evidence="5">
    <location>
        <begin position="82"/>
        <end position="102"/>
    </location>
</feature>
<dbReference type="CDD" id="cd17477">
    <property type="entry name" value="MFS_YcaD_like"/>
    <property type="match status" value="1"/>
</dbReference>